<evidence type="ECO:0000256" key="2">
    <source>
        <dbReference type="ARBA" id="ARBA00023002"/>
    </source>
</evidence>
<gene>
    <name evidence="3" type="ORF">GCM10023184_24570</name>
</gene>
<evidence type="ECO:0000256" key="1">
    <source>
        <dbReference type="ARBA" id="ARBA00006484"/>
    </source>
</evidence>
<dbReference type="EMBL" id="BAABGY010000007">
    <property type="protein sequence ID" value="GAA4332174.1"/>
    <property type="molecule type" value="Genomic_DNA"/>
</dbReference>
<name>A0ABP8GZK1_9BACT</name>
<reference evidence="4" key="1">
    <citation type="journal article" date="2019" name="Int. J. Syst. Evol. Microbiol.">
        <title>The Global Catalogue of Microorganisms (GCM) 10K type strain sequencing project: providing services to taxonomists for standard genome sequencing and annotation.</title>
        <authorList>
            <consortium name="The Broad Institute Genomics Platform"/>
            <consortium name="The Broad Institute Genome Sequencing Center for Infectious Disease"/>
            <person name="Wu L."/>
            <person name="Ma J."/>
        </authorList>
    </citation>
    <scope>NUCLEOTIDE SEQUENCE [LARGE SCALE GENOMIC DNA]</scope>
    <source>
        <strain evidence="4">JCM 17919</strain>
    </source>
</reference>
<keyword evidence="2" id="KW-0560">Oxidoreductase</keyword>
<dbReference type="Proteomes" id="UP001501725">
    <property type="component" value="Unassembled WGS sequence"/>
</dbReference>
<dbReference type="PROSITE" id="PS00061">
    <property type="entry name" value="ADH_SHORT"/>
    <property type="match status" value="1"/>
</dbReference>
<evidence type="ECO:0000313" key="4">
    <source>
        <dbReference type="Proteomes" id="UP001501725"/>
    </source>
</evidence>
<dbReference type="RefSeq" id="WP_345256033.1">
    <property type="nucleotide sequence ID" value="NZ_BAABGY010000007.1"/>
</dbReference>
<dbReference type="PANTHER" id="PTHR42760:SF115">
    <property type="entry name" value="3-OXOACYL-[ACYL-CARRIER-PROTEIN] REDUCTASE FABG"/>
    <property type="match status" value="1"/>
</dbReference>
<dbReference type="InterPro" id="IPR036291">
    <property type="entry name" value="NAD(P)-bd_dom_sf"/>
</dbReference>
<comment type="similarity">
    <text evidence="1">Belongs to the short-chain dehydrogenases/reductases (SDR) family.</text>
</comment>
<dbReference type="InterPro" id="IPR020904">
    <property type="entry name" value="Sc_DH/Rdtase_CS"/>
</dbReference>
<dbReference type="Gene3D" id="3.40.50.720">
    <property type="entry name" value="NAD(P)-binding Rossmann-like Domain"/>
    <property type="match status" value="1"/>
</dbReference>
<protein>
    <submittedName>
        <fullName evidence="3">SDR family oxidoreductase</fullName>
    </submittedName>
</protein>
<dbReference type="InterPro" id="IPR002347">
    <property type="entry name" value="SDR_fam"/>
</dbReference>
<sequence length="268" mass="28033">MNLSGKVIVVTGGTGVLGYSFNKAIVAAGGSVCILGRKGDTAEARAAELTAEGGRAIGIACDVLNESDLRRANERILSEFGKIDGLVNAAGGNQPGAVVQPEGDLFALDMGALEAVLQLNLFGSLLPTQVFGQSMRDTSEAASIVNISSVSARTAVTKVLGYSMAKAAIESYTKWMAVELGRRFGGRIRINAIMPGFFLTEQNRSLLTQPDGSLTDRGQKVVGKTPLNRFGRPEELSAALVYLLSDASSFVMGSSLEVDGGFTMFSGV</sequence>
<dbReference type="NCBIfam" id="NF006132">
    <property type="entry name" value="PRK08277.1"/>
    <property type="match status" value="1"/>
</dbReference>
<evidence type="ECO:0000313" key="3">
    <source>
        <dbReference type="EMBL" id="GAA4332174.1"/>
    </source>
</evidence>
<dbReference type="PRINTS" id="PR00081">
    <property type="entry name" value="GDHRDH"/>
</dbReference>
<dbReference type="PRINTS" id="PR00080">
    <property type="entry name" value="SDRFAMILY"/>
</dbReference>
<dbReference type="SUPFAM" id="SSF51735">
    <property type="entry name" value="NAD(P)-binding Rossmann-fold domains"/>
    <property type="match status" value="1"/>
</dbReference>
<proteinExistence type="inferred from homology"/>
<accession>A0ABP8GZK1</accession>
<dbReference type="PANTHER" id="PTHR42760">
    <property type="entry name" value="SHORT-CHAIN DEHYDROGENASES/REDUCTASES FAMILY MEMBER"/>
    <property type="match status" value="1"/>
</dbReference>
<comment type="caution">
    <text evidence="3">The sequence shown here is derived from an EMBL/GenBank/DDBJ whole genome shotgun (WGS) entry which is preliminary data.</text>
</comment>
<organism evidence="3 4">
    <name type="scientific">Flaviaesturariibacter amylovorans</name>
    <dbReference type="NCBI Taxonomy" id="1084520"/>
    <lineage>
        <taxon>Bacteria</taxon>
        <taxon>Pseudomonadati</taxon>
        <taxon>Bacteroidota</taxon>
        <taxon>Chitinophagia</taxon>
        <taxon>Chitinophagales</taxon>
        <taxon>Chitinophagaceae</taxon>
        <taxon>Flaviaestuariibacter</taxon>
    </lineage>
</organism>
<keyword evidence="4" id="KW-1185">Reference proteome</keyword>
<dbReference type="Pfam" id="PF13561">
    <property type="entry name" value="adh_short_C2"/>
    <property type="match status" value="1"/>
</dbReference>